<comment type="subcellular location">
    <subcellularLocation>
        <location evidence="1 11">Cell membrane</location>
        <topology evidence="1 11">Multi-pass membrane protein</topology>
    </subcellularLocation>
</comment>
<dbReference type="GO" id="GO:0016503">
    <property type="term" value="F:pheromone receptor activity"/>
    <property type="evidence" value="ECO:0007669"/>
    <property type="project" value="InterPro"/>
</dbReference>
<dbReference type="AlphaFoldDB" id="A0A7J7EF89"/>
<keyword evidence="7 11" id="KW-0297">G-protein coupled receptor</keyword>
<dbReference type="GO" id="GO:0005886">
    <property type="term" value="C:plasma membrane"/>
    <property type="evidence" value="ECO:0007669"/>
    <property type="project" value="UniProtKB-SubCell"/>
</dbReference>
<evidence type="ECO:0000256" key="10">
    <source>
        <dbReference type="ARBA" id="ARBA00023224"/>
    </source>
</evidence>
<evidence type="ECO:0000256" key="2">
    <source>
        <dbReference type="ARBA" id="ARBA00010663"/>
    </source>
</evidence>
<keyword evidence="13" id="KW-1185">Reference proteome</keyword>
<organism evidence="12 13">
    <name type="scientific">Diceros bicornis minor</name>
    <name type="common">South-central black rhinoceros</name>
    <dbReference type="NCBI Taxonomy" id="77932"/>
    <lineage>
        <taxon>Eukaryota</taxon>
        <taxon>Metazoa</taxon>
        <taxon>Chordata</taxon>
        <taxon>Craniata</taxon>
        <taxon>Vertebrata</taxon>
        <taxon>Euteleostomi</taxon>
        <taxon>Mammalia</taxon>
        <taxon>Eutheria</taxon>
        <taxon>Laurasiatheria</taxon>
        <taxon>Perissodactyla</taxon>
        <taxon>Rhinocerotidae</taxon>
        <taxon>Diceros</taxon>
    </lineage>
</organism>
<dbReference type="InterPro" id="IPR004072">
    <property type="entry name" value="Vmron_rcpt_1"/>
</dbReference>
<accession>A0A7J7EF89</accession>
<keyword evidence="6 11" id="KW-1133">Transmembrane helix</keyword>
<keyword evidence="3 11" id="KW-1003">Cell membrane</keyword>
<dbReference type="GO" id="GO:0019236">
    <property type="term" value="P:response to pheromone"/>
    <property type="evidence" value="ECO:0007669"/>
    <property type="project" value="UniProtKB-KW"/>
</dbReference>
<proteinExistence type="inferred from homology"/>
<evidence type="ECO:0000256" key="7">
    <source>
        <dbReference type="ARBA" id="ARBA00023040"/>
    </source>
</evidence>
<name>A0A7J7EF89_DICBM</name>
<evidence type="ECO:0000313" key="12">
    <source>
        <dbReference type="EMBL" id="KAF5914388.1"/>
    </source>
</evidence>
<evidence type="ECO:0000256" key="11">
    <source>
        <dbReference type="RuleBase" id="RU364061"/>
    </source>
</evidence>
<comment type="similarity">
    <text evidence="2 11">Belongs to the G-protein coupled receptor 1 family.</text>
</comment>
<keyword evidence="8 11" id="KW-0472">Membrane</keyword>
<keyword evidence="4 11" id="KW-0589">Pheromone response</keyword>
<reference evidence="12 13" key="1">
    <citation type="journal article" date="2020" name="Mol. Biol. Evol.">
        <title>Interspecific Gene Flow and the Evolution of Specialization in Black and White Rhinoceros.</title>
        <authorList>
            <person name="Moodley Y."/>
            <person name="Westbury M.V."/>
            <person name="Russo I.M."/>
            <person name="Gopalakrishnan S."/>
            <person name="Rakotoarivelo A."/>
            <person name="Olsen R.A."/>
            <person name="Prost S."/>
            <person name="Tunstall T."/>
            <person name="Ryder O.A."/>
            <person name="Dalen L."/>
            <person name="Bruford M.W."/>
        </authorList>
    </citation>
    <scope>NUCLEOTIDE SEQUENCE [LARGE SCALE GENOMIC DNA]</scope>
    <source>
        <strain evidence="12">SBR-YM</strain>
        <tissue evidence="12">Skin</tissue>
    </source>
</reference>
<dbReference type="PANTHER" id="PTHR24062">
    <property type="entry name" value="VOMERONASAL TYPE-1 RECEPTOR"/>
    <property type="match status" value="1"/>
</dbReference>
<dbReference type="EMBL" id="JACDTQ010003275">
    <property type="protein sequence ID" value="KAF5914388.1"/>
    <property type="molecule type" value="Genomic_DNA"/>
</dbReference>
<keyword evidence="9 11" id="KW-0675">Receptor</keyword>
<evidence type="ECO:0000256" key="9">
    <source>
        <dbReference type="ARBA" id="ARBA00023170"/>
    </source>
</evidence>
<dbReference type="Pfam" id="PF03402">
    <property type="entry name" value="V1R"/>
    <property type="match status" value="1"/>
</dbReference>
<dbReference type="Proteomes" id="UP000551758">
    <property type="component" value="Unassembled WGS sequence"/>
</dbReference>
<feature type="transmembrane region" description="Helical" evidence="11">
    <location>
        <begin position="21"/>
        <end position="40"/>
    </location>
</feature>
<keyword evidence="5 11" id="KW-0812">Transmembrane</keyword>
<sequence length="307" mass="36093">MNFRWAELKTKAPKYLGTLNIFCWVLSMVLNITILAYVTGKRINKNTTKKHNYDYCYTVHSENITDSLYVALMLFHDGFRLGLMIWSSGSMVYILHRHKKQVEYMHTNNLSHRSFPEAGATQRILILEKFHRTGEPFDVVIQSTEDNKISYRIMNSLELGWRVTSCSESRGNKGKESFTSYPHYSLRDRVCKEGEVTRAWISARFVIKEFLLKEDILLNKGGLHQPEVLQRNKRHDINDFDFRDIWKMHELSLQTHLPELQRFQNKEKIDECNKVKKSIKNCSLVSPPQRFPPTVKTNISNEYVKIN</sequence>
<dbReference type="Gene3D" id="1.20.1070.10">
    <property type="entry name" value="Rhodopsin 7-helix transmembrane proteins"/>
    <property type="match status" value="1"/>
</dbReference>
<comment type="caution">
    <text evidence="11">Lacks conserved residue(s) required for the propagation of feature annotation.</text>
</comment>
<protein>
    <recommendedName>
        <fullName evidence="11">Vomeronasal type-1 receptor</fullName>
    </recommendedName>
</protein>
<evidence type="ECO:0000256" key="3">
    <source>
        <dbReference type="ARBA" id="ARBA00022475"/>
    </source>
</evidence>
<evidence type="ECO:0000256" key="8">
    <source>
        <dbReference type="ARBA" id="ARBA00023136"/>
    </source>
</evidence>
<keyword evidence="10 11" id="KW-0807">Transducer</keyword>
<evidence type="ECO:0000256" key="6">
    <source>
        <dbReference type="ARBA" id="ARBA00022989"/>
    </source>
</evidence>
<evidence type="ECO:0000256" key="4">
    <source>
        <dbReference type="ARBA" id="ARBA00022507"/>
    </source>
</evidence>
<evidence type="ECO:0000256" key="5">
    <source>
        <dbReference type="ARBA" id="ARBA00022692"/>
    </source>
</evidence>
<comment type="caution">
    <text evidence="12">The sequence shown here is derived from an EMBL/GenBank/DDBJ whole genome shotgun (WGS) entry which is preliminary data.</text>
</comment>
<dbReference type="SUPFAM" id="SSF81321">
    <property type="entry name" value="Family A G protein-coupled receptor-like"/>
    <property type="match status" value="1"/>
</dbReference>
<evidence type="ECO:0000313" key="13">
    <source>
        <dbReference type="Proteomes" id="UP000551758"/>
    </source>
</evidence>
<gene>
    <name evidence="12" type="ORF">HPG69_007584</name>
</gene>
<evidence type="ECO:0000256" key="1">
    <source>
        <dbReference type="ARBA" id="ARBA00004651"/>
    </source>
</evidence>